<keyword evidence="6 10" id="KW-1133">Transmembrane helix</keyword>
<dbReference type="VEuPathDB" id="VectorBase:LLONM1_000230"/>
<dbReference type="GO" id="GO:0007165">
    <property type="term" value="P:signal transduction"/>
    <property type="evidence" value="ECO:0007669"/>
    <property type="project" value="UniProtKB-KW"/>
</dbReference>
<dbReference type="AlphaFoldDB" id="A0A905HKV7"/>
<sequence length="341" mass="39605">MTKNAEKISKINTKSFKEEFSQLKVTIFFILKVLTCASSAEKKFQLMRKTIFPIIGLMTFISVILNLPSAMENGKTDALPSCMVMFSAGILITFRAVAVSLYVEKIRGLINWFEGMEEDAFWASLGIPVEQRLRSTLHYLKIVIKCIASAFFSTLQMMLLKFYLSDILLFYIPIQSRNYKFVLQYFILSSMAIFVVASEALLLVLGFFFVGIINIFLDAVKKLDEAEFIETQQIPMKTYQKRHVEILKKLKDLEDIFSGIQTAQLATSFPMMISTFYLIRIYPNEIIYYIMSINIIAQFFIICLFGEFINSKTEKIFATLYLTRWYDMKNDNQMILMMMMR</sequence>
<reference evidence="11" key="1">
    <citation type="submission" date="2022-10" db="UniProtKB">
        <authorList>
            <consortium name="EnsemblMetazoa"/>
        </authorList>
    </citation>
    <scope>IDENTIFICATION</scope>
    <source>
        <strain evidence="11">Jacobina</strain>
    </source>
</reference>
<dbReference type="Pfam" id="PF02949">
    <property type="entry name" value="7tm_6"/>
    <property type="match status" value="1"/>
</dbReference>
<dbReference type="GO" id="GO:0005549">
    <property type="term" value="F:odorant binding"/>
    <property type="evidence" value="ECO:0007669"/>
    <property type="project" value="InterPro"/>
</dbReference>
<evidence type="ECO:0000256" key="2">
    <source>
        <dbReference type="ARBA" id="ARBA00022475"/>
    </source>
</evidence>
<feature type="transmembrane region" description="Helical" evidence="10">
    <location>
        <begin position="142"/>
        <end position="164"/>
    </location>
</feature>
<feature type="transmembrane region" description="Helical" evidence="10">
    <location>
        <begin position="256"/>
        <end position="280"/>
    </location>
</feature>
<proteinExistence type="inferred from homology"/>
<feature type="transmembrane region" description="Helical" evidence="10">
    <location>
        <begin position="286"/>
        <end position="306"/>
    </location>
</feature>
<feature type="transmembrane region" description="Helical" evidence="10">
    <location>
        <begin position="51"/>
        <end position="71"/>
    </location>
</feature>
<dbReference type="PANTHER" id="PTHR21137">
    <property type="entry name" value="ODORANT RECEPTOR"/>
    <property type="match status" value="1"/>
</dbReference>
<evidence type="ECO:0000313" key="12">
    <source>
        <dbReference type="Proteomes" id="UP000092461"/>
    </source>
</evidence>
<comment type="caution">
    <text evidence="10">Lacks conserved residue(s) required for the propagation of feature annotation.</text>
</comment>
<dbReference type="EMBL" id="AJWK01024977">
    <property type="status" value="NOT_ANNOTATED_CDS"/>
    <property type="molecule type" value="Genomic_DNA"/>
</dbReference>
<evidence type="ECO:0000256" key="6">
    <source>
        <dbReference type="ARBA" id="ARBA00022989"/>
    </source>
</evidence>
<comment type="similarity">
    <text evidence="10">Belongs to the insect chemoreceptor superfamily. Heteromeric odorant receptor channel (TC 1.A.69) family.</text>
</comment>
<dbReference type="EnsemblMetazoa" id="LLOJ010968-RA">
    <property type="protein sequence ID" value="LLOJ010968-PA"/>
    <property type="gene ID" value="LLOJ010968"/>
</dbReference>
<protein>
    <recommendedName>
        <fullName evidence="10">Odorant receptor</fullName>
    </recommendedName>
</protein>
<dbReference type="PANTHER" id="PTHR21137:SF35">
    <property type="entry name" value="ODORANT RECEPTOR 19A-RELATED"/>
    <property type="match status" value="1"/>
</dbReference>
<name>A0A905HKV7_LUTLO</name>
<evidence type="ECO:0000256" key="4">
    <source>
        <dbReference type="ARBA" id="ARBA00022692"/>
    </source>
</evidence>
<keyword evidence="12" id="KW-1185">Reference proteome</keyword>
<evidence type="ECO:0000256" key="3">
    <source>
        <dbReference type="ARBA" id="ARBA00022606"/>
    </source>
</evidence>
<dbReference type="Proteomes" id="UP000092461">
    <property type="component" value="Unassembled WGS sequence"/>
</dbReference>
<evidence type="ECO:0000256" key="8">
    <source>
        <dbReference type="ARBA" id="ARBA00023170"/>
    </source>
</evidence>
<keyword evidence="7 10" id="KW-0472">Membrane</keyword>
<comment type="subcellular location">
    <subcellularLocation>
        <location evidence="1 10">Cell membrane</location>
        <topology evidence="1 10">Multi-pass membrane protein</topology>
    </subcellularLocation>
</comment>
<dbReference type="GO" id="GO:0005886">
    <property type="term" value="C:plasma membrane"/>
    <property type="evidence" value="ECO:0007669"/>
    <property type="project" value="UniProtKB-SubCell"/>
</dbReference>
<feature type="transmembrane region" description="Helical" evidence="10">
    <location>
        <begin position="184"/>
        <end position="217"/>
    </location>
</feature>
<keyword evidence="5 10" id="KW-0552">Olfaction</keyword>
<evidence type="ECO:0000256" key="1">
    <source>
        <dbReference type="ARBA" id="ARBA00004651"/>
    </source>
</evidence>
<evidence type="ECO:0000256" key="9">
    <source>
        <dbReference type="ARBA" id="ARBA00023224"/>
    </source>
</evidence>
<keyword evidence="9 10" id="KW-0807">Transducer</keyword>
<evidence type="ECO:0000313" key="11">
    <source>
        <dbReference type="EnsemblMetazoa" id="LLOJ010968-PA"/>
    </source>
</evidence>
<dbReference type="InterPro" id="IPR004117">
    <property type="entry name" value="7tm6_olfct_rcpt"/>
</dbReference>
<feature type="transmembrane region" description="Helical" evidence="10">
    <location>
        <begin position="83"/>
        <end position="103"/>
    </location>
</feature>
<keyword evidence="4 10" id="KW-0812">Transmembrane</keyword>
<dbReference type="GO" id="GO:0004984">
    <property type="term" value="F:olfactory receptor activity"/>
    <property type="evidence" value="ECO:0007669"/>
    <property type="project" value="InterPro"/>
</dbReference>
<evidence type="ECO:0000256" key="5">
    <source>
        <dbReference type="ARBA" id="ARBA00022725"/>
    </source>
</evidence>
<keyword evidence="3 10" id="KW-0716">Sensory transduction</keyword>
<accession>A0A905HKV7</accession>
<organism evidence="11 12">
    <name type="scientific">Lutzomyia longipalpis</name>
    <name type="common">Sand fly</name>
    <dbReference type="NCBI Taxonomy" id="7200"/>
    <lineage>
        <taxon>Eukaryota</taxon>
        <taxon>Metazoa</taxon>
        <taxon>Ecdysozoa</taxon>
        <taxon>Arthropoda</taxon>
        <taxon>Hexapoda</taxon>
        <taxon>Insecta</taxon>
        <taxon>Pterygota</taxon>
        <taxon>Neoptera</taxon>
        <taxon>Endopterygota</taxon>
        <taxon>Diptera</taxon>
        <taxon>Nematocera</taxon>
        <taxon>Psychodoidea</taxon>
        <taxon>Psychodidae</taxon>
        <taxon>Lutzomyia</taxon>
        <taxon>Lutzomyia</taxon>
    </lineage>
</organism>
<keyword evidence="8 10" id="KW-0675">Receptor</keyword>
<evidence type="ECO:0000256" key="7">
    <source>
        <dbReference type="ARBA" id="ARBA00023136"/>
    </source>
</evidence>
<evidence type="ECO:0000256" key="10">
    <source>
        <dbReference type="RuleBase" id="RU351113"/>
    </source>
</evidence>
<keyword evidence="2" id="KW-1003">Cell membrane</keyword>